<dbReference type="SMART" id="SM00328">
    <property type="entry name" value="BPI1"/>
    <property type="match status" value="1"/>
</dbReference>
<evidence type="ECO:0000259" key="4">
    <source>
        <dbReference type="SMART" id="SM00328"/>
    </source>
</evidence>
<dbReference type="Pfam" id="PF02886">
    <property type="entry name" value="LBP_BPI_CETP_C"/>
    <property type="match status" value="1"/>
</dbReference>
<evidence type="ECO:0000256" key="1">
    <source>
        <dbReference type="ARBA" id="ARBA00007292"/>
    </source>
</evidence>
<accession>A0A6B9LWH2</accession>
<organism evidence="6">
    <name type="scientific">Argopecten purpuratus</name>
    <name type="common">Chilean northern scallop</name>
    <dbReference type="NCBI Taxonomy" id="228297"/>
    <lineage>
        <taxon>Eukaryota</taxon>
        <taxon>Metazoa</taxon>
        <taxon>Spiralia</taxon>
        <taxon>Lophotrochozoa</taxon>
        <taxon>Mollusca</taxon>
        <taxon>Bivalvia</taxon>
        <taxon>Autobranchia</taxon>
        <taxon>Pteriomorphia</taxon>
        <taxon>Pectinida</taxon>
        <taxon>Pectinoidea</taxon>
        <taxon>Pectinidae</taxon>
        <taxon>Argopecten</taxon>
    </lineage>
</organism>
<keyword evidence="3" id="KW-0732">Signal</keyword>
<dbReference type="GO" id="GO:0008289">
    <property type="term" value="F:lipid binding"/>
    <property type="evidence" value="ECO:0007669"/>
    <property type="project" value="InterPro"/>
</dbReference>
<dbReference type="Gene3D" id="3.15.20.10">
    <property type="entry name" value="Bactericidal permeability-increasing protein, domain 2"/>
    <property type="match status" value="1"/>
</dbReference>
<dbReference type="SUPFAM" id="SSF55394">
    <property type="entry name" value="Bactericidal permeability-increasing protein, BPI"/>
    <property type="match status" value="2"/>
</dbReference>
<evidence type="ECO:0000313" key="6">
    <source>
        <dbReference type="EMBL" id="QHB46327.1"/>
    </source>
</evidence>
<dbReference type="Pfam" id="PF01273">
    <property type="entry name" value="LBP_BPI_CETP"/>
    <property type="match status" value="1"/>
</dbReference>
<protein>
    <submittedName>
        <fullName evidence="6">Lipopolysaccharide-binding protein 1</fullName>
    </submittedName>
</protein>
<keyword evidence="2" id="KW-1015">Disulfide bond</keyword>
<proteinExistence type="evidence at transcript level"/>
<feature type="signal peptide" evidence="3">
    <location>
        <begin position="1"/>
        <end position="21"/>
    </location>
</feature>
<feature type="domain" description="Lipid-binding serum glycoprotein C-terminal" evidence="5">
    <location>
        <begin position="270"/>
        <end position="480"/>
    </location>
</feature>
<evidence type="ECO:0000256" key="2">
    <source>
        <dbReference type="ARBA" id="ARBA00023157"/>
    </source>
</evidence>
<dbReference type="InterPro" id="IPR017943">
    <property type="entry name" value="Bactericidal_perm-incr_a/b_dom"/>
</dbReference>
<dbReference type="Gene3D" id="3.15.10.10">
    <property type="entry name" value="Bactericidal permeability-increasing protein, domain 1"/>
    <property type="match status" value="1"/>
</dbReference>
<feature type="chain" id="PRO_5025389253" evidence="3">
    <location>
        <begin position="22"/>
        <end position="487"/>
    </location>
</feature>
<reference evidence="6" key="2">
    <citation type="submission" date="2019-08" db="EMBL/GenBank/DDBJ databases">
        <authorList>
            <person name="Gonzalez R.C."/>
            <person name="Brokordt K.B."/>
            <person name="Schmitt P."/>
        </authorList>
    </citation>
    <scope>NUCLEOTIDE SEQUENCE</scope>
</reference>
<dbReference type="PROSITE" id="PS51257">
    <property type="entry name" value="PROKAR_LIPOPROTEIN"/>
    <property type="match status" value="1"/>
</dbReference>
<dbReference type="InterPro" id="IPR032942">
    <property type="entry name" value="BPI/LBP/Plunc"/>
</dbReference>
<sequence length="487" mass="54782">MAIRVSLLFFVFVSCIGILSASHDPLCGLKLRITTACLNYANKVMIDKVLKKTRGGTMKAIENDSHHLYFKLENIYVKELSVGRSSVTMIEDKGIQWSARDISISVSADYHYKYTQLFLPIKDHGGIDGSVFGGSFDVRLAVGIDSTRRPSVRVDSCNYAIDRVKVKFNGGISSLILNLFKSLVEHYLKDILKSKVCDALRDTVDRDLEKSLHQAHISSKIGSKFLLDYGLQEPPVFNSDSMETFHKGIIYWRNNIQQVPFQPSPFPPVTRNDKMIYAWVSGYMFRSLTYQAQKNGMLQKTLTNDDFLNSAVGFLNTSCKFGKHCIGKFLPQLQHQFPREVVEIELKSRKAPNIILVDGQLRLIMNGSMTLFVKAPNATERKYLFTMDTNMASSIKVSYSDGYLRSNLGKMNCNVCISNSTLHPIYDRALNFIMQTIVKHYVKPALDGQGSVGLPLLKSDDIKLVNTNLTLTQDAIIIGTDLQVIEI</sequence>
<dbReference type="SMART" id="SM00329">
    <property type="entry name" value="BPI2"/>
    <property type="match status" value="1"/>
</dbReference>
<dbReference type="EMBL" id="MN295977">
    <property type="protein sequence ID" value="QHB46327.1"/>
    <property type="molecule type" value="mRNA"/>
</dbReference>
<reference evidence="6" key="1">
    <citation type="journal article" date="2019" name="Fish Shellfish Immunol.">
        <title>Molecular characterization and expression patterns of two LPS binding /bactericidal permeability-increasing proteins (LBP/BPIs) from the scallop Argopecten purpuratus.</title>
        <authorList>
            <person name="Gonzalez R."/>
            <person name="Brokordt K."/>
            <person name="Rojas R."/>
            <person name="Schmitt P."/>
        </authorList>
    </citation>
    <scope>NUCLEOTIDE SEQUENCE</scope>
</reference>
<feature type="domain" description="Lipid-binding serum glycoprotein N-terminal" evidence="4">
    <location>
        <begin position="32"/>
        <end position="255"/>
    </location>
</feature>
<name>A0A6B9LWH2_ARGPU</name>
<dbReference type="GO" id="GO:0005615">
    <property type="term" value="C:extracellular space"/>
    <property type="evidence" value="ECO:0007669"/>
    <property type="project" value="TreeGrafter"/>
</dbReference>
<comment type="similarity">
    <text evidence="1">Belongs to the BPI/LBP/Plunc superfamily. BPI/LBP family.</text>
</comment>
<dbReference type="PANTHER" id="PTHR10504">
    <property type="entry name" value="BACTERICIDAL PERMEABILITY-INCREASING BPI PROTEIN-RELATED"/>
    <property type="match status" value="1"/>
</dbReference>
<evidence type="ECO:0000256" key="3">
    <source>
        <dbReference type="SAM" id="SignalP"/>
    </source>
</evidence>
<dbReference type="InterPro" id="IPR001124">
    <property type="entry name" value="Lipid-bd_serum_glycop_C"/>
</dbReference>
<evidence type="ECO:0000259" key="5">
    <source>
        <dbReference type="SMART" id="SM00329"/>
    </source>
</evidence>
<dbReference type="AlphaFoldDB" id="A0A6B9LWH2"/>
<dbReference type="InterPro" id="IPR017942">
    <property type="entry name" value="Lipid-bd_serum_glycop_N"/>
</dbReference>
<dbReference type="PANTHER" id="PTHR10504:SF131">
    <property type="entry name" value="BPI2 DOMAIN-CONTAINING PROTEIN"/>
    <property type="match status" value="1"/>
</dbReference>